<evidence type="ECO:0000256" key="11">
    <source>
        <dbReference type="ARBA" id="ARBA00023136"/>
    </source>
</evidence>
<dbReference type="InterPro" id="IPR001881">
    <property type="entry name" value="EGF-like_Ca-bd_dom"/>
</dbReference>
<dbReference type="InterPro" id="IPR009030">
    <property type="entry name" value="Growth_fac_rcpt_cys_sf"/>
</dbReference>
<dbReference type="SUPFAM" id="SSF56112">
    <property type="entry name" value="Protein kinase-like (PK-like)"/>
    <property type="match status" value="1"/>
</dbReference>
<dbReference type="InterPro" id="IPR011009">
    <property type="entry name" value="Kinase-like_dom_sf"/>
</dbReference>
<proteinExistence type="predicted"/>
<feature type="transmembrane region" description="Helical" evidence="15">
    <location>
        <begin position="513"/>
        <end position="535"/>
    </location>
</feature>
<comment type="subcellular location">
    <subcellularLocation>
        <location evidence="1">Membrane</location>
        <topology evidence="1">Single-pass type I membrane protein</topology>
    </subcellularLocation>
</comment>
<dbReference type="GO" id="GO:0005524">
    <property type="term" value="F:ATP binding"/>
    <property type="evidence" value="ECO:0007669"/>
    <property type="project" value="UniProtKB-UniRule"/>
</dbReference>
<dbReference type="SMART" id="SM00220">
    <property type="entry name" value="S_TKc"/>
    <property type="match status" value="1"/>
</dbReference>
<evidence type="ECO:0000259" key="16">
    <source>
        <dbReference type="PROSITE" id="PS50011"/>
    </source>
</evidence>
<keyword evidence="8" id="KW-0418">Kinase</keyword>
<dbReference type="Proteomes" id="UP001497457">
    <property type="component" value="Chromosome 25rd"/>
</dbReference>
<feature type="domain" description="Protein kinase" evidence="16">
    <location>
        <begin position="584"/>
        <end position="867"/>
    </location>
</feature>
<dbReference type="InterPro" id="IPR025287">
    <property type="entry name" value="WAK_GUB"/>
</dbReference>
<evidence type="ECO:0000256" key="6">
    <source>
        <dbReference type="ARBA" id="ARBA00022729"/>
    </source>
</evidence>
<dbReference type="PROSITE" id="PS01187">
    <property type="entry name" value="EGF_CA"/>
    <property type="match status" value="1"/>
</dbReference>
<keyword evidence="13" id="KW-0325">Glycoprotein</keyword>
<keyword evidence="18" id="KW-1185">Reference proteome</keyword>
<evidence type="ECO:0000256" key="10">
    <source>
        <dbReference type="ARBA" id="ARBA00022989"/>
    </source>
</evidence>
<evidence type="ECO:0000256" key="14">
    <source>
        <dbReference type="PROSITE-ProRule" id="PRU10141"/>
    </source>
</evidence>
<protein>
    <recommendedName>
        <fullName evidence="16">Protein kinase domain-containing protein</fullName>
    </recommendedName>
</protein>
<dbReference type="GO" id="GO:0004674">
    <property type="term" value="F:protein serine/threonine kinase activity"/>
    <property type="evidence" value="ECO:0007669"/>
    <property type="project" value="UniProtKB-KW"/>
</dbReference>
<keyword evidence="2" id="KW-0723">Serine/threonine-protein kinase</keyword>
<evidence type="ECO:0000256" key="13">
    <source>
        <dbReference type="ARBA" id="ARBA00023180"/>
    </source>
</evidence>
<keyword evidence="4" id="KW-0808">Transferase</keyword>
<dbReference type="CDD" id="cd14066">
    <property type="entry name" value="STKc_IRAK"/>
    <property type="match status" value="1"/>
</dbReference>
<dbReference type="PROSITE" id="PS00108">
    <property type="entry name" value="PROTEIN_KINASE_ST"/>
    <property type="match status" value="1"/>
</dbReference>
<dbReference type="PROSITE" id="PS50007">
    <property type="entry name" value="PIPLC_X_DOMAIN"/>
    <property type="match status" value="1"/>
</dbReference>
<evidence type="ECO:0000256" key="8">
    <source>
        <dbReference type="ARBA" id="ARBA00022777"/>
    </source>
</evidence>
<keyword evidence="9 14" id="KW-0067">ATP-binding</keyword>
<organism evidence="17 18">
    <name type="scientific">Urochloa decumbens</name>
    <dbReference type="NCBI Taxonomy" id="240449"/>
    <lineage>
        <taxon>Eukaryota</taxon>
        <taxon>Viridiplantae</taxon>
        <taxon>Streptophyta</taxon>
        <taxon>Embryophyta</taxon>
        <taxon>Tracheophyta</taxon>
        <taxon>Spermatophyta</taxon>
        <taxon>Magnoliopsida</taxon>
        <taxon>Liliopsida</taxon>
        <taxon>Poales</taxon>
        <taxon>Poaceae</taxon>
        <taxon>PACMAD clade</taxon>
        <taxon>Panicoideae</taxon>
        <taxon>Panicodae</taxon>
        <taxon>Paniceae</taxon>
        <taxon>Melinidinae</taxon>
        <taxon>Urochloa</taxon>
    </lineage>
</organism>
<keyword evidence="10 15" id="KW-1133">Transmembrane helix</keyword>
<evidence type="ECO:0000313" key="17">
    <source>
        <dbReference type="EMBL" id="CAL4996598.1"/>
    </source>
</evidence>
<dbReference type="EMBL" id="OZ075135">
    <property type="protein sequence ID" value="CAL4996598.1"/>
    <property type="molecule type" value="Genomic_DNA"/>
</dbReference>
<dbReference type="Pfam" id="PF13947">
    <property type="entry name" value="GUB_WAK_bind"/>
    <property type="match status" value="2"/>
</dbReference>
<dbReference type="InterPro" id="IPR017441">
    <property type="entry name" value="Protein_kinase_ATP_BS"/>
</dbReference>
<evidence type="ECO:0000313" key="18">
    <source>
        <dbReference type="Proteomes" id="UP001497457"/>
    </source>
</evidence>
<sequence>MIQKTASSLVEMRLFNLHFYVLLFMFTAIPMEQASGVLTSQDSNNTHPDYPSAMLTGYCPSRCGNLTFDYPFGIGSGCYRDPNFSLTCDNTVQPPRLYLQDTTTEVIDDIDASSYGRTSFMNFSVQIPSLSIPIRQGVVVYDMSWKAPTFTLDHAVLNITGCDFDTHWVDQDTSTTWKLCTVTCSDARITDMVARQNCNGTGCCSIEFDTYLSAIQLKFVVNRSRELTEHSVLWDSINVNYASASISWSIMDQPTCATALDNATTYACVSSNSTCYDSHFASYPSYHCGCEDGYGGNPYMPNGCSHDKESGYNSIEQKENCSRQCGNIAVPFPFGLEEGCSASKLLQIECINSTSSTLQFDDEHQVTHIDINDGVVGIMYTPQQMFRVDASKEPGLYIGSLVSSSVQWVVANLTCQEAQQNSSGYGCVSYNSYCLGVNSTDGYIGYRCNCMSGFEGNPYIRNGCQDIDECLRPSSCYGICQNLMGTYSCTRCPSKTQFDPVKRRCTPIKEFNIVLPGVSVAVVTLVLTLSCAYLIRQKRSLDAVKKRYFKQHGGLLLLEELKSKQGLSFTLFTKAELEEASDNFNERNVLGKGGNGTVYKGTLKDNRSVAIKKCKMISERQEKEFGKEMLILSQINHRNVVKLYGCCLEVEVPMLVYEFIPNGTLYQLIHGRLNHGPRVSFATRLKIAHEAAEALSYLHSWASPPIIHGDVKSANILIDDDYTVKVSDFGASTLAPTDEAQFVTFVQGTYGYLDPEYMQTSKLTSKSDVYSFGVVILELLTCRKATNLQAINEEINLSAHFLLAFSENRLGEILDEQIKGEESIELIEQVAELARRCLEMASERRPSMREVADELGRFRNLSQHPWGQETSEEELRALLVGSPNACFEIELSNGYVSMNDSAYLGIQSPR</sequence>
<dbReference type="InterPro" id="IPR001245">
    <property type="entry name" value="Ser-Thr/Tyr_kinase_cat_dom"/>
</dbReference>
<feature type="binding site" evidence="14">
    <location>
        <position position="613"/>
    </location>
    <ligand>
        <name>ATP</name>
        <dbReference type="ChEBI" id="CHEBI:30616"/>
    </ligand>
</feature>
<dbReference type="AlphaFoldDB" id="A0ABC9BCD2"/>
<keyword evidence="3" id="KW-0245">EGF-like domain</keyword>
<dbReference type="FunFam" id="3.30.200.20:FF:000043">
    <property type="entry name" value="Wall-associated receptor kinase 2"/>
    <property type="match status" value="1"/>
</dbReference>
<dbReference type="Gene3D" id="1.10.510.10">
    <property type="entry name" value="Transferase(Phosphotransferase) domain 1"/>
    <property type="match status" value="1"/>
</dbReference>
<dbReference type="InterPro" id="IPR045274">
    <property type="entry name" value="WAK-like"/>
</dbReference>
<dbReference type="InterPro" id="IPR018097">
    <property type="entry name" value="EGF_Ca-bd_CS"/>
</dbReference>
<evidence type="ECO:0000256" key="2">
    <source>
        <dbReference type="ARBA" id="ARBA00022527"/>
    </source>
</evidence>
<dbReference type="FunFam" id="1.10.510.10:FF:000084">
    <property type="entry name" value="Wall-associated receptor kinase 2"/>
    <property type="match status" value="1"/>
</dbReference>
<evidence type="ECO:0000256" key="4">
    <source>
        <dbReference type="ARBA" id="ARBA00022679"/>
    </source>
</evidence>
<evidence type="ECO:0000256" key="3">
    <source>
        <dbReference type="ARBA" id="ARBA00022536"/>
    </source>
</evidence>
<dbReference type="Gene3D" id="3.30.200.20">
    <property type="entry name" value="Phosphorylase Kinase, domain 1"/>
    <property type="match status" value="1"/>
</dbReference>
<dbReference type="InterPro" id="IPR000719">
    <property type="entry name" value="Prot_kinase_dom"/>
</dbReference>
<keyword evidence="5 15" id="KW-0812">Transmembrane</keyword>
<accession>A0ABC9BCD2</accession>
<dbReference type="SUPFAM" id="SSF57184">
    <property type="entry name" value="Growth factor receptor domain"/>
    <property type="match status" value="1"/>
</dbReference>
<dbReference type="InterPro" id="IPR000742">
    <property type="entry name" value="EGF"/>
</dbReference>
<dbReference type="SMART" id="SM00181">
    <property type="entry name" value="EGF"/>
    <property type="match status" value="3"/>
</dbReference>
<evidence type="ECO:0000256" key="15">
    <source>
        <dbReference type="SAM" id="Phobius"/>
    </source>
</evidence>
<dbReference type="SMART" id="SM00179">
    <property type="entry name" value="EGF_CA"/>
    <property type="match status" value="1"/>
</dbReference>
<keyword evidence="7 14" id="KW-0547">Nucleotide-binding</keyword>
<dbReference type="CDD" id="cd00054">
    <property type="entry name" value="EGF_CA"/>
    <property type="match status" value="1"/>
</dbReference>
<dbReference type="PROSITE" id="PS50011">
    <property type="entry name" value="PROTEIN_KINASE_DOM"/>
    <property type="match status" value="1"/>
</dbReference>
<name>A0ABC9BCD2_9POAL</name>
<evidence type="ECO:0000256" key="12">
    <source>
        <dbReference type="ARBA" id="ARBA00023157"/>
    </source>
</evidence>
<feature type="transmembrane region" description="Helical" evidence="15">
    <location>
        <begin position="12"/>
        <end position="31"/>
    </location>
</feature>
<keyword evidence="6" id="KW-0732">Signal</keyword>
<dbReference type="PROSITE" id="PS00107">
    <property type="entry name" value="PROTEIN_KINASE_ATP"/>
    <property type="match status" value="1"/>
</dbReference>
<dbReference type="PANTHER" id="PTHR27005">
    <property type="entry name" value="WALL-ASSOCIATED RECEPTOR KINASE-LIKE 21"/>
    <property type="match status" value="1"/>
</dbReference>
<keyword evidence="11 15" id="KW-0472">Membrane</keyword>
<dbReference type="PANTHER" id="PTHR27005:SF279">
    <property type="entry name" value="PROTEIN KINASE DOMAIN-CONTAINING PROTEIN"/>
    <property type="match status" value="1"/>
</dbReference>
<evidence type="ECO:0000256" key="7">
    <source>
        <dbReference type="ARBA" id="ARBA00022741"/>
    </source>
</evidence>
<dbReference type="Pfam" id="PF07714">
    <property type="entry name" value="PK_Tyr_Ser-Thr"/>
    <property type="match status" value="1"/>
</dbReference>
<evidence type="ECO:0000256" key="1">
    <source>
        <dbReference type="ARBA" id="ARBA00004479"/>
    </source>
</evidence>
<keyword evidence="12" id="KW-1015">Disulfide bond</keyword>
<evidence type="ECO:0000256" key="5">
    <source>
        <dbReference type="ARBA" id="ARBA00022692"/>
    </source>
</evidence>
<reference evidence="17" key="1">
    <citation type="submission" date="2024-10" db="EMBL/GenBank/DDBJ databases">
        <authorList>
            <person name="Ryan C."/>
        </authorList>
    </citation>
    <scope>NUCLEOTIDE SEQUENCE [LARGE SCALE GENOMIC DNA]</scope>
</reference>
<dbReference type="InterPro" id="IPR008271">
    <property type="entry name" value="Ser/Thr_kinase_AS"/>
</dbReference>
<evidence type="ECO:0000256" key="9">
    <source>
        <dbReference type="ARBA" id="ARBA00022840"/>
    </source>
</evidence>
<dbReference type="GO" id="GO:0016020">
    <property type="term" value="C:membrane"/>
    <property type="evidence" value="ECO:0007669"/>
    <property type="project" value="UniProtKB-SubCell"/>
</dbReference>
<gene>
    <name evidence="17" type="ORF">URODEC1_LOCUS62998</name>
</gene>
<dbReference type="Gene3D" id="2.10.25.10">
    <property type="entry name" value="Laminin"/>
    <property type="match status" value="1"/>
</dbReference>